<dbReference type="Proteomes" id="UP000270112">
    <property type="component" value="Unassembled WGS sequence"/>
</dbReference>
<evidence type="ECO:0000256" key="2">
    <source>
        <dbReference type="ARBA" id="ARBA00004236"/>
    </source>
</evidence>
<evidence type="ECO:0000259" key="12">
    <source>
        <dbReference type="PROSITE" id="PS50109"/>
    </source>
</evidence>
<keyword evidence="15" id="KW-1185">Reference proteome</keyword>
<keyword evidence="5" id="KW-0597">Phosphoprotein</keyword>
<dbReference type="EC" id="2.7.13.3" evidence="3"/>
<dbReference type="PRINTS" id="PR00344">
    <property type="entry name" value="BCTRLSENSOR"/>
</dbReference>
<evidence type="ECO:0000256" key="7">
    <source>
        <dbReference type="ARBA" id="ARBA00022741"/>
    </source>
</evidence>
<gene>
    <name evidence="13" type="ORF">C1876_02080</name>
    <name evidence="14" type="ORF">DMP09_00695</name>
</gene>
<evidence type="ECO:0000256" key="4">
    <source>
        <dbReference type="ARBA" id="ARBA00022475"/>
    </source>
</evidence>
<name>A0A3N0J225_9ACTN</name>
<keyword evidence="9" id="KW-0067">ATP-binding</keyword>
<evidence type="ECO:0000313" key="13">
    <source>
        <dbReference type="EMBL" id="RDB71050.1"/>
    </source>
</evidence>
<proteinExistence type="predicted"/>
<dbReference type="EMBL" id="QICC01000002">
    <property type="protein sequence ID" value="RNM43217.1"/>
    <property type="molecule type" value="Genomic_DNA"/>
</dbReference>
<evidence type="ECO:0000256" key="5">
    <source>
        <dbReference type="ARBA" id="ARBA00022553"/>
    </source>
</evidence>
<dbReference type="InterPro" id="IPR004358">
    <property type="entry name" value="Sig_transdc_His_kin-like_C"/>
</dbReference>
<dbReference type="EMBL" id="PPTT01000003">
    <property type="protein sequence ID" value="RDB71050.1"/>
    <property type="molecule type" value="Genomic_DNA"/>
</dbReference>
<comment type="subcellular location">
    <subcellularLocation>
        <location evidence="2">Cell membrane</location>
    </subcellularLocation>
</comment>
<dbReference type="GO" id="GO:0000155">
    <property type="term" value="F:phosphorelay sensor kinase activity"/>
    <property type="evidence" value="ECO:0007669"/>
    <property type="project" value="InterPro"/>
</dbReference>
<keyword evidence="11" id="KW-0472">Membrane</keyword>
<dbReference type="InterPro" id="IPR036890">
    <property type="entry name" value="HATPase_C_sf"/>
</dbReference>
<evidence type="ECO:0000256" key="6">
    <source>
        <dbReference type="ARBA" id="ARBA00022679"/>
    </source>
</evidence>
<evidence type="ECO:0000256" key="8">
    <source>
        <dbReference type="ARBA" id="ARBA00022777"/>
    </source>
</evidence>
<dbReference type="Gene3D" id="3.30.565.10">
    <property type="entry name" value="Histidine kinase-like ATPase, C-terminal domain"/>
    <property type="match status" value="1"/>
</dbReference>
<keyword evidence="6" id="KW-0808">Transferase</keyword>
<dbReference type="SMART" id="SM00387">
    <property type="entry name" value="HATPase_c"/>
    <property type="match status" value="1"/>
</dbReference>
<dbReference type="Gene3D" id="1.10.287.130">
    <property type="match status" value="1"/>
</dbReference>
<dbReference type="PANTHER" id="PTHR43547:SF2">
    <property type="entry name" value="HYBRID SIGNAL TRANSDUCTION HISTIDINE KINASE C"/>
    <property type="match status" value="1"/>
</dbReference>
<evidence type="ECO:0000256" key="9">
    <source>
        <dbReference type="ARBA" id="ARBA00022840"/>
    </source>
</evidence>
<dbReference type="GO" id="GO:0005524">
    <property type="term" value="F:ATP binding"/>
    <property type="evidence" value="ECO:0007669"/>
    <property type="project" value="UniProtKB-KW"/>
</dbReference>
<evidence type="ECO:0000313" key="16">
    <source>
        <dbReference type="Proteomes" id="UP000270112"/>
    </source>
</evidence>
<dbReference type="SUPFAM" id="SSF47384">
    <property type="entry name" value="Homodimeric domain of signal transducing histidine kinase"/>
    <property type="match status" value="1"/>
</dbReference>
<dbReference type="FunFam" id="3.30.565.10:FF:000023">
    <property type="entry name" value="PAS domain-containing sensor histidine kinase"/>
    <property type="match status" value="1"/>
</dbReference>
<dbReference type="GO" id="GO:0005886">
    <property type="term" value="C:plasma membrane"/>
    <property type="evidence" value="ECO:0007669"/>
    <property type="project" value="UniProtKB-SubCell"/>
</dbReference>
<keyword evidence="8" id="KW-0418">Kinase</keyword>
<evidence type="ECO:0000256" key="3">
    <source>
        <dbReference type="ARBA" id="ARBA00012438"/>
    </source>
</evidence>
<comment type="caution">
    <text evidence="14">The sequence shown here is derived from an EMBL/GenBank/DDBJ whole genome shotgun (WGS) entry which is preliminary data.</text>
</comment>
<dbReference type="Proteomes" id="UP000253817">
    <property type="component" value="Unassembled WGS sequence"/>
</dbReference>
<dbReference type="InterPro" id="IPR036097">
    <property type="entry name" value="HisK_dim/P_sf"/>
</dbReference>
<protein>
    <recommendedName>
        <fullName evidence="3">histidine kinase</fullName>
        <ecNumber evidence="3">2.7.13.3</ecNumber>
    </recommendedName>
</protein>
<organism evidence="14 16">
    <name type="scientific">Eggerthella sinensis</name>
    <dbReference type="NCBI Taxonomy" id="242230"/>
    <lineage>
        <taxon>Bacteria</taxon>
        <taxon>Bacillati</taxon>
        <taxon>Actinomycetota</taxon>
        <taxon>Coriobacteriia</taxon>
        <taxon>Eggerthellales</taxon>
        <taxon>Eggerthellaceae</taxon>
        <taxon>Eggerthella</taxon>
    </lineage>
</organism>
<dbReference type="InterPro" id="IPR003661">
    <property type="entry name" value="HisK_dim/P_dom"/>
</dbReference>
<sequence>MTSHTQYLGFLDGVSHELRTPLSSILAFADVSLREGVGMSAQQRAAWTEVAASASRLSDTLDNVLDVMYLDSGKAALSVELVDLVDVVCEVDAHMRPRADERAIELVSFVAPGVPFVEADPDKLRRALENLVDNALKFTPRGGLVVVHAFHRKNDSAVHLRIDDNGIGIAEEDQAAVFERYAQVDDSVARSFGGCGLGLAVAREFVAMHGGTVRVDSTLGAGSSFTIALPTSAPSERGIV</sequence>
<dbReference type="SUPFAM" id="SSF55874">
    <property type="entry name" value="ATPase domain of HSP90 chaperone/DNA topoisomerase II/histidine kinase"/>
    <property type="match status" value="1"/>
</dbReference>
<keyword evidence="4" id="KW-1003">Cell membrane</keyword>
<dbReference type="RefSeq" id="WP_114545080.1">
    <property type="nucleotide sequence ID" value="NZ_PPTT01000003.1"/>
</dbReference>
<dbReference type="PANTHER" id="PTHR43547">
    <property type="entry name" value="TWO-COMPONENT HISTIDINE KINASE"/>
    <property type="match status" value="1"/>
</dbReference>
<evidence type="ECO:0000256" key="10">
    <source>
        <dbReference type="ARBA" id="ARBA00023012"/>
    </source>
</evidence>
<reference evidence="16" key="2">
    <citation type="submission" date="2018-05" db="EMBL/GenBank/DDBJ databases">
        <title>Genome Sequencing of selected type strains of the family Eggerthellaceae.</title>
        <authorList>
            <person name="Danylec N."/>
            <person name="Stoll D.A."/>
            <person name="Doetsch A."/>
            <person name="Huch M."/>
        </authorList>
    </citation>
    <scope>NUCLEOTIDE SEQUENCE [LARGE SCALE GENOMIC DNA]</scope>
    <source>
        <strain evidence="16">DSM 16107</strain>
    </source>
</reference>
<dbReference type="AlphaFoldDB" id="A0A3N0J225"/>
<reference evidence="14" key="3">
    <citation type="journal article" date="2019" name="Microbiol. Resour. Announc.">
        <title>Draft Genome Sequences of Type Strains of Gordonibacter faecihominis, Paraeggerthella hongkongensis, Parvibacter caecicola,Slackia equolifaciens, Slackia faecicanis, and Slackia isoflavoniconvertens.</title>
        <authorList>
            <person name="Danylec N."/>
            <person name="Stoll D.A."/>
            <person name="Dotsch A."/>
            <person name="Huch M."/>
        </authorList>
    </citation>
    <scope>NUCLEOTIDE SEQUENCE</scope>
    <source>
        <strain evidence="14">DSM 16107</strain>
    </source>
</reference>
<dbReference type="PROSITE" id="PS50109">
    <property type="entry name" value="HIS_KIN"/>
    <property type="match status" value="1"/>
</dbReference>
<dbReference type="CDD" id="cd00082">
    <property type="entry name" value="HisKA"/>
    <property type="match status" value="1"/>
</dbReference>
<dbReference type="InterPro" id="IPR003594">
    <property type="entry name" value="HATPase_dom"/>
</dbReference>
<evidence type="ECO:0000313" key="15">
    <source>
        <dbReference type="Proteomes" id="UP000253817"/>
    </source>
</evidence>
<dbReference type="Pfam" id="PF02518">
    <property type="entry name" value="HATPase_c"/>
    <property type="match status" value="1"/>
</dbReference>
<evidence type="ECO:0000256" key="1">
    <source>
        <dbReference type="ARBA" id="ARBA00000085"/>
    </source>
</evidence>
<comment type="catalytic activity">
    <reaction evidence="1">
        <text>ATP + protein L-histidine = ADP + protein N-phospho-L-histidine.</text>
        <dbReference type="EC" id="2.7.13.3"/>
    </reaction>
</comment>
<dbReference type="CDD" id="cd16922">
    <property type="entry name" value="HATPase_EvgS-ArcB-TorS-like"/>
    <property type="match status" value="1"/>
</dbReference>
<dbReference type="OrthoDB" id="9786919at2"/>
<keyword evidence="10" id="KW-0902">Two-component regulatory system</keyword>
<accession>A0A3N0J225</accession>
<evidence type="ECO:0000256" key="11">
    <source>
        <dbReference type="ARBA" id="ARBA00023136"/>
    </source>
</evidence>
<evidence type="ECO:0000313" key="14">
    <source>
        <dbReference type="EMBL" id="RNM43217.1"/>
    </source>
</evidence>
<dbReference type="Pfam" id="PF00512">
    <property type="entry name" value="HisKA"/>
    <property type="match status" value="1"/>
</dbReference>
<reference evidence="13 15" key="1">
    <citation type="journal article" date="2018" name="Elife">
        <title>Discovery and characterization of a prevalent human gut bacterial enzyme sufficient for the inactivation of a family of plant toxins.</title>
        <authorList>
            <person name="Koppel N."/>
            <person name="Bisanz J.E."/>
            <person name="Pandelia M.E."/>
            <person name="Turnbaugh P.J."/>
            <person name="Balskus E.P."/>
        </authorList>
    </citation>
    <scope>NUCLEOTIDE SEQUENCE [LARGE SCALE GENOMIC DNA]</scope>
    <source>
        <strain evidence="13 15">DSM 16107</strain>
    </source>
</reference>
<feature type="domain" description="Histidine kinase" evidence="12">
    <location>
        <begin position="13"/>
        <end position="233"/>
    </location>
</feature>
<dbReference type="InterPro" id="IPR005467">
    <property type="entry name" value="His_kinase_dom"/>
</dbReference>
<keyword evidence="7" id="KW-0547">Nucleotide-binding</keyword>
<dbReference type="SMART" id="SM00388">
    <property type="entry name" value="HisKA"/>
    <property type="match status" value="1"/>
</dbReference>